<keyword evidence="2" id="KW-0812">Transmembrane</keyword>
<evidence type="ECO:0000256" key="1">
    <source>
        <dbReference type="SAM" id="MobiDB-lite"/>
    </source>
</evidence>
<proteinExistence type="predicted"/>
<keyword evidence="2" id="KW-0472">Membrane</keyword>
<dbReference type="PANTHER" id="PTHR14969">
    <property type="entry name" value="SPHINGOSINE-1-PHOSPHATE PHOSPHOHYDROLASE"/>
    <property type="match status" value="1"/>
</dbReference>
<dbReference type="PANTHER" id="PTHR14969:SF13">
    <property type="entry name" value="AT30094P"/>
    <property type="match status" value="1"/>
</dbReference>
<dbReference type="EMBL" id="JACHKZ010000010">
    <property type="protein sequence ID" value="MBB6577951.1"/>
    <property type="molecule type" value="Genomic_DNA"/>
</dbReference>
<organism evidence="4 5">
    <name type="scientific">Comamonas odontotermitis</name>
    <dbReference type="NCBI Taxonomy" id="379895"/>
    <lineage>
        <taxon>Bacteria</taxon>
        <taxon>Pseudomonadati</taxon>
        <taxon>Pseudomonadota</taxon>
        <taxon>Betaproteobacteria</taxon>
        <taxon>Burkholderiales</taxon>
        <taxon>Comamonadaceae</taxon>
        <taxon>Comamonas</taxon>
    </lineage>
</organism>
<name>A0ABR6RFL8_9BURK</name>
<dbReference type="EC" id="3.6.1.27" evidence="4"/>
<comment type="caution">
    <text evidence="4">The sequence shown here is derived from an EMBL/GenBank/DDBJ whole genome shotgun (WGS) entry which is preliminary data.</text>
</comment>
<feature type="transmembrane region" description="Helical" evidence="2">
    <location>
        <begin position="20"/>
        <end position="46"/>
    </location>
</feature>
<feature type="domain" description="Phosphatidic acid phosphatase type 2/haloperoxidase" evidence="3">
    <location>
        <begin position="55"/>
        <end position="164"/>
    </location>
</feature>
<feature type="region of interest" description="Disordered" evidence="1">
    <location>
        <begin position="176"/>
        <end position="198"/>
    </location>
</feature>
<dbReference type="Gene3D" id="1.20.144.10">
    <property type="entry name" value="Phosphatidic acid phosphatase type 2/haloperoxidase"/>
    <property type="match status" value="1"/>
</dbReference>
<evidence type="ECO:0000256" key="2">
    <source>
        <dbReference type="SAM" id="Phobius"/>
    </source>
</evidence>
<reference evidence="4 5" key="1">
    <citation type="submission" date="2020-08" db="EMBL/GenBank/DDBJ databases">
        <title>Functional genomics of gut bacteria from endangered species of beetles.</title>
        <authorList>
            <person name="Carlos-Shanley C."/>
        </authorList>
    </citation>
    <scope>NUCLEOTIDE SEQUENCE [LARGE SCALE GENOMIC DNA]</scope>
    <source>
        <strain evidence="4 5">S00124</strain>
    </source>
</reference>
<dbReference type="InterPro" id="IPR000326">
    <property type="entry name" value="PAP2/HPO"/>
</dbReference>
<accession>A0ABR6RFL8</accession>
<feature type="transmembrane region" description="Helical" evidence="2">
    <location>
        <begin position="53"/>
        <end position="77"/>
    </location>
</feature>
<feature type="transmembrane region" description="Helical" evidence="2">
    <location>
        <begin position="97"/>
        <end position="115"/>
    </location>
</feature>
<evidence type="ECO:0000313" key="5">
    <source>
        <dbReference type="Proteomes" id="UP000562492"/>
    </source>
</evidence>
<feature type="transmembrane region" description="Helical" evidence="2">
    <location>
        <begin position="145"/>
        <end position="165"/>
    </location>
</feature>
<evidence type="ECO:0000259" key="3">
    <source>
        <dbReference type="SMART" id="SM00014"/>
    </source>
</evidence>
<dbReference type="InterPro" id="IPR036938">
    <property type="entry name" value="PAP2/HPO_sf"/>
</dbReference>
<keyword evidence="5" id="KW-1185">Reference proteome</keyword>
<dbReference type="GO" id="GO:0050380">
    <property type="term" value="F:undecaprenyl-diphosphatase activity"/>
    <property type="evidence" value="ECO:0007669"/>
    <property type="project" value="UniProtKB-EC"/>
</dbReference>
<dbReference type="SMART" id="SM00014">
    <property type="entry name" value="acidPPc"/>
    <property type="match status" value="1"/>
</dbReference>
<gene>
    <name evidence="4" type="ORF">HNP33_002019</name>
</gene>
<sequence length="198" mass="21196">MEEINLQWFAWMAGGVTPTAWALVIARWLGTYGVVLAAAVLVWIWWKHPANRLYVMGSLICCAAAVLLAHRLALWIGHPRPFVMGLSPAYIDHAARGSLPSAHASALFTIGFCLLGLRQLRLAGAAILAAGVAVSWGRVYCGVHFPLDIAAGAALGLMVAGIYGWTWRHASPATLEQGAKERQNHAPFGQHSVPAAAE</sequence>
<feature type="transmembrane region" description="Helical" evidence="2">
    <location>
        <begin position="122"/>
        <end position="139"/>
    </location>
</feature>
<keyword evidence="2" id="KW-1133">Transmembrane helix</keyword>
<dbReference type="RefSeq" id="WP_184707909.1">
    <property type="nucleotide sequence ID" value="NZ_JACHKZ010000010.1"/>
</dbReference>
<protein>
    <submittedName>
        <fullName evidence="4">Undecaprenyl-diphosphatase</fullName>
        <ecNumber evidence="4">3.6.1.27</ecNumber>
    </submittedName>
</protein>
<keyword evidence="4" id="KW-0378">Hydrolase</keyword>
<dbReference type="SUPFAM" id="SSF48317">
    <property type="entry name" value="Acid phosphatase/Vanadium-dependent haloperoxidase"/>
    <property type="match status" value="1"/>
</dbReference>
<evidence type="ECO:0000313" key="4">
    <source>
        <dbReference type="EMBL" id="MBB6577951.1"/>
    </source>
</evidence>
<dbReference type="Pfam" id="PF01569">
    <property type="entry name" value="PAP2"/>
    <property type="match status" value="1"/>
</dbReference>
<dbReference type="Proteomes" id="UP000562492">
    <property type="component" value="Unassembled WGS sequence"/>
</dbReference>